<evidence type="ECO:0000256" key="1">
    <source>
        <dbReference type="SAM" id="MobiDB-lite"/>
    </source>
</evidence>
<dbReference type="RefSeq" id="WP_307112405.1">
    <property type="nucleotide sequence ID" value="NZ_JAURUE010000004.1"/>
</dbReference>
<proteinExistence type="predicted"/>
<comment type="caution">
    <text evidence="2">The sequence shown here is derived from an EMBL/GenBank/DDBJ whole genome shotgun (WGS) entry which is preliminary data.</text>
</comment>
<dbReference type="SUPFAM" id="SSF47598">
    <property type="entry name" value="Ribbon-helix-helix"/>
    <property type="match status" value="1"/>
</dbReference>
<dbReference type="Proteomes" id="UP001234880">
    <property type="component" value="Unassembled WGS sequence"/>
</dbReference>
<name>A0ABT9L9I5_9ACTN</name>
<evidence type="ECO:0000313" key="3">
    <source>
        <dbReference type="Proteomes" id="UP001234880"/>
    </source>
</evidence>
<dbReference type="EMBL" id="JAURUE010000004">
    <property type="protein sequence ID" value="MDP9616432.1"/>
    <property type="molecule type" value="Genomic_DNA"/>
</dbReference>
<sequence length="93" mass="10080">MARRQRKTVGSAPNTALKPSTDTLKVGDGTAAQPPAPAKPPAPRTRRPPFGSYLDTDLQRQFKAACVLRGIEMQDGLEEAIRMWLAKHGPASQ</sequence>
<feature type="region of interest" description="Disordered" evidence="1">
    <location>
        <begin position="1"/>
        <end position="54"/>
    </location>
</feature>
<evidence type="ECO:0008006" key="4">
    <source>
        <dbReference type="Google" id="ProtNLM"/>
    </source>
</evidence>
<keyword evidence="3" id="KW-1185">Reference proteome</keyword>
<dbReference type="InterPro" id="IPR010985">
    <property type="entry name" value="Ribbon_hlx_hlx"/>
</dbReference>
<organism evidence="2 3">
    <name type="scientific">Streptomyces demainii</name>
    <dbReference type="NCBI Taxonomy" id="588122"/>
    <lineage>
        <taxon>Bacteria</taxon>
        <taxon>Bacillati</taxon>
        <taxon>Actinomycetota</taxon>
        <taxon>Actinomycetes</taxon>
        <taxon>Kitasatosporales</taxon>
        <taxon>Streptomycetaceae</taxon>
        <taxon>Streptomyces</taxon>
    </lineage>
</organism>
<reference evidence="2 3" key="1">
    <citation type="submission" date="2023-07" db="EMBL/GenBank/DDBJ databases">
        <title>Sequencing the genomes of 1000 actinobacteria strains.</title>
        <authorList>
            <person name="Klenk H.-P."/>
        </authorList>
    </citation>
    <scope>NUCLEOTIDE SEQUENCE [LARGE SCALE GENOMIC DNA]</scope>
    <source>
        <strain evidence="2 3">DSM 41600</strain>
    </source>
</reference>
<gene>
    <name evidence="2" type="ORF">JOF35_008790</name>
</gene>
<dbReference type="InterPro" id="IPR013321">
    <property type="entry name" value="Arc_rbn_hlx_hlx"/>
</dbReference>
<accession>A0ABT9L9I5</accession>
<evidence type="ECO:0000313" key="2">
    <source>
        <dbReference type="EMBL" id="MDP9616432.1"/>
    </source>
</evidence>
<feature type="compositionally biased region" description="Polar residues" evidence="1">
    <location>
        <begin position="11"/>
        <end position="23"/>
    </location>
</feature>
<dbReference type="Gene3D" id="1.10.1220.10">
    <property type="entry name" value="Met repressor-like"/>
    <property type="match status" value="1"/>
</dbReference>
<feature type="compositionally biased region" description="Pro residues" evidence="1">
    <location>
        <begin position="34"/>
        <end position="43"/>
    </location>
</feature>
<protein>
    <recommendedName>
        <fullName evidence="4">ParG</fullName>
    </recommendedName>
</protein>